<dbReference type="AlphaFoldDB" id="A0A7W9CTU4"/>
<dbReference type="EMBL" id="JACHOO010000001">
    <property type="protein sequence ID" value="MBB5751531.1"/>
    <property type="molecule type" value="Genomic_DNA"/>
</dbReference>
<protein>
    <submittedName>
        <fullName evidence="2">Putative membrane protein</fullName>
    </submittedName>
</protein>
<comment type="caution">
    <text evidence="2">The sequence shown here is derived from an EMBL/GenBank/DDBJ whole genome shotgun (WGS) entry which is preliminary data.</text>
</comment>
<feature type="transmembrane region" description="Helical" evidence="1">
    <location>
        <begin position="55"/>
        <end position="76"/>
    </location>
</feature>
<keyword evidence="3" id="KW-1185">Reference proteome</keyword>
<reference evidence="2 3" key="1">
    <citation type="submission" date="2020-08" db="EMBL/GenBank/DDBJ databases">
        <title>Genomic Encyclopedia of Type Strains, Phase IV (KMG-IV): sequencing the most valuable type-strain genomes for metagenomic binning, comparative biology and taxonomic classification.</title>
        <authorList>
            <person name="Goeker M."/>
        </authorList>
    </citation>
    <scope>NUCLEOTIDE SEQUENCE [LARGE SCALE GENOMIC DNA]</scope>
    <source>
        <strain evidence="2 3">DSM 16268</strain>
    </source>
</reference>
<feature type="transmembrane region" description="Helical" evidence="1">
    <location>
        <begin position="82"/>
        <end position="103"/>
    </location>
</feature>
<keyword evidence="1" id="KW-1133">Transmembrane helix</keyword>
<sequence>MSERTEQERGGAVAAPLERNIRALMARREREIAEAGLSERLSGAIADFTGSMWSVALHLVVFGLWILVNLGWLPLVPAWDPSFVMLAMVASVEAIFLSTFVLVNQNRLARIDDRRADLTLQIGLLTEYELTKLAELTAALARHVQGPGAVDPELEALTEEVAPEAVLDEIDRNRPE</sequence>
<organism evidence="2 3">
    <name type="scientific">Prosthecomicrobium pneumaticum</name>
    <dbReference type="NCBI Taxonomy" id="81895"/>
    <lineage>
        <taxon>Bacteria</taxon>
        <taxon>Pseudomonadati</taxon>
        <taxon>Pseudomonadota</taxon>
        <taxon>Alphaproteobacteria</taxon>
        <taxon>Hyphomicrobiales</taxon>
        <taxon>Kaistiaceae</taxon>
        <taxon>Prosthecomicrobium</taxon>
    </lineage>
</organism>
<evidence type="ECO:0000256" key="1">
    <source>
        <dbReference type="SAM" id="Phobius"/>
    </source>
</evidence>
<name>A0A7W9CTU4_9HYPH</name>
<gene>
    <name evidence="2" type="ORF">GGQ63_000574</name>
</gene>
<keyword evidence="1" id="KW-0812">Transmembrane</keyword>
<proteinExistence type="predicted"/>
<keyword evidence="1" id="KW-0472">Membrane</keyword>
<accession>A0A7W9CTU4</accession>
<dbReference type="RefSeq" id="WP_183852282.1">
    <property type="nucleotide sequence ID" value="NZ_JACHOO010000001.1"/>
</dbReference>
<evidence type="ECO:0000313" key="3">
    <source>
        <dbReference type="Proteomes" id="UP000523821"/>
    </source>
</evidence>
<dbReference type="InterPro" id="IPR010406">
    <property type="entry name" value="DUF1003"/>
</dbReference>
<dbReference type="Proteomes" id="UP000523821">
    <property type="component" value="Unassembled WGS sequence"/>
</dbReference>
<evidence type="ECO:0000313" key="2">
    <source>
        <dbReference type="EMBL" id="MBB5751531.1"/>
    </source>
</evidence>
<dbReference type="Pfam" id="PF06210">
    <property type="entry name" value="DUF1003"/>
    <property type="match status" value="1"/>
</dbReference>